<proteinExistence type="predicted"/>
<dbReference type="SUPFAM" id="SSF63825">
    <property type="entry name" value="YWTD domain"/>
    <property type="match status" value="1"/>
</dbReference>
<evidence type="ECO:0000313" key="1">
    <source>
        <dbReference type="EMBL" id="EYF02746.1"/>
    </source>
</evidence>
<organism evidence="1 2">
    <name type="scientific">Chondromyces apiculatus DSM 436</name>
    <dbReference type="NCBI Taxonomy" id="1192034"/>
    <lineage>
        <taxon>Bacteria</taxon>
        <taxon>Pseudomonadati</taxon>
        <taxon>Myxococcota</taxon>
        <taxon>Polyangia</taxon>
        <taxon>Polyangiales</taxon>
        <taxon>Polyangiaceae</taxon>
        <taxon>Chondromyces</taxon>
    </lineage>
</organism>
<keyword evidence="2" id="KW-1185">Reference proteome</keyword>
<dbReference type="AlphaFoldDB" id="A0A017T2G7"/>
<accession>A0A017T2G7</accession>
<name>A0A017T2G7_9BACT</name>
<reference evidence="1 2" key="1">
    <citation type="submission" date="2013-05" db="EMBL/GenBank/DDBJ databases">
        <title>Genome assembly of Chondromyces apiculatus DSM 436.</title>
        <authorList>
            <person name="Sharma G."/>
            <person name="Khatri I."/>
            <person name="Kaur C."/>
            <person name="Mayilraj S."/>
            <person name="Subramanian S."/>
        </authorList>
    </citation>
    <scope>NUCLEOTIDE SEQUENCE [LARGE SCALE GENOMIC DNA]</scope>
    <source>
        <strain evidence="1 2">DSM 436</strain>
    </source>
</reference>
<protein>
    <submittedName>
        <fullName evidence="1">Uncharacterized protein</fullName>
    </submittedName>
</protein>
<evidence type="ECO:0000313" key="2">
    <source>
        <dbReference type="Proteomes" id="UP000019678"/>
    </source>
</evidence>
<dbReference type="STRING" id="1192034.CAP_6481"/>
<dbReference type="Proteomes" id="UP000019678">
    <property type="component" value="Unassembled WGS sequence"/>
</dbReference>
<gene>
    <name evidence="1" type="ORF">CAP_6481</name>
</gene>
<comment type="caution">
    <text evidence="1">The sequence shown here is derived from an EMBL/GenBank/DDBJ whole genome shotgun (WGS) entry which is preliminary data.</text>
</comment>
<dbReference type="EMBL" id="ASRX01000055">
    <property type="protein sequence ID" value="EYF02746.1"/>
    <property type="molecule type" value="Genomic_DNA"/>
</dbReference>
<sequence>MSFCAPLILSSDLVGPYGLSLYEATVYVVDQDAGTVLQVPTEGGTPIVLATGQQEPSSIVADDASLYWTNLQGAGRDASLYLNDASVNAYASSDPALKQRLYPVYYNAMSQGLWNVPTSAYLTMNNGQINHCTALPDGTSNLGLCVAGCFPPDAHVTFSSGDITIKEAHDSGRSDLVTLGPEATLDAPDYITNQVASRRSSRACPR</sequence>